<keyword evidence="3" id="KW-1185">Reference proteome</keyword>
<reference evidence="3" key="1">
    <citation type="journal article" date="2019" name="Int. J. Syst. Evol. Microbiol.">
        <title>The Global Catalogue of Microorganisms (GCM) 10K type strain sequencing project: providing services to taxonomists for standard genome sequencing and annotation.</title>
        <authorList>
            <consortium name="The Broad Institute Genomics Platform"/>
            <consortium name="The Broad Institute Genome Sequencing Center for Infectious Disease"/>
            <person name="Wu L."/>
            <person name="Ma J."/>
        </authorList>
    </citation>
    <scope>NUCLEOTIDE SEQUENCE [LARGE SCALE GENOMIC DNA]</scope>
    <source>
        <strain evidence="3">JCM 4087</strain>
    </source>
</reference>
<evidence type="ECO:0000313" key="3">
    <source>
        <dbReference type="Proteomes" id="UP001596091"/>
    </source>
</evidence>
<dbReference type="Gene3D" id="1.10.10.10">
    <property type="entry name" value="Winged helix-like DNA-binding domain superfamily/Winged helix DNA-binding domain"/>
    <property type="match status" value="1"/>
</dbReference>
<proteinExistence type="predicted"/>
<dbReference type="InterPro" id="IPR039422">
    <property type="entry name" value="MarR/SlyA-like"/>
</dbReference>
<comment type="caution">
    <text evidence="2">The sequence shown here is derived from an EMBL/GenBank/DDBJ whole genome shotgun (WGS) entry which is preliminary data.</text>
</comment>
<dbReference type="PANTHER" id="PTHR33164">
    <property type="entry name" value="TRANSCRIPTIONAL REGULATOR, MARR FAMILY"/>
    <property type="match status" value="1"/>
</dbReference>
<sequence length="165" mass="18396">MSANSEDNSRAPGFSGPEEEALINLMRTADQLQREMQHRLKPVGLTLTQFNVLRILRAARPAGLTCSAVGQRMITPEPDVTRLLNRLKSQDLIDQERDSSDRRVIWSRITADGLKLLAKLDPIVERAPREILGHLTREELQSMTRLLKSARSGPEPPSSPAAILL</sequence>
<dbReference type="RefSeq" id="WP_263337954.1">
    <property type="nucleotide sequence ID" value="NZ_JAGSYH010000004.1"/>
</dbReference>
<gene>
    <name evidence="2" type="ORF">ACFPT7_06815</name>
</gene>
<evidence type="ECO:0000313" key="2">
    <source>
        <dbReference type="EMBL" id="MFC5861998.1"/>
    </source>
</evidence>
<accession>A0ABW1EF72</accession>
<dbReference type="Proteomes" id="UP001596091">
    <property type="component" value="Unassembled WGS sequence"/>
</dbReference>
<dbReference type="SMART" id="SM00347">
    <property type="entry name" value="HTH_MARR"/>
    <property type="match status" value="1"/>
</dbReference>
<dbReference type="PROSITE" id="PS50995">
    <property type="entry name" value="HTH_MARR_2"/>
    <property type="match status" value="1"/>
</dbReference>
<evidence type="ECO:0000259" key="1">
    <source>
        <dbReference type="PROSITE" id="PS50995"/>
    </source>
</evidence>
<name>A0ABW1EF72_9BACT</name>
<feature type="domain" description="HTH marR-type" evidence="1">
    <location>
        <begin position="18"/>
        <end position="152"/>
    </location>
</feature>
<dbReference type="InterPro" id="IPR000835">
    <property type="entry name" value="HTH_MarR-typ"/>
</dbReference>
<dbReference type="InterPro" id="IPR036388">
    <property type="entry name" value="WH-like_DNA-bd_sf"/>
</dbReference>
<dbReference type="SUPFAM" id="SSF46785">
    <property type="entry name" value="Winged helix' DNA-binding domain"/>
    <property type="match status" value="1"/>
</dbReference>
<organism evidence="2 3">
    <name type="scientific">Acidicapsa dinghuensis</name>
    <dbReference type="NCBI Taxonomy" id="2218256"/>
    <lineage>
        <taxon>Bacteria</taxon>
        <taxon>Pseudomonadati</taxon>
        <taxon>Acidobacteriota</taxon>
        <taxon>Terriglobia</taxon>
        <taxon>Terriglobales</taxon>
        <taxon>Acidobacteriaceae</taxon>
        <taxon>Acidicapsa</taxon>
    </lineage>
</organism>
<dbReference type="PANTHER" id="PTHR33164:SF101">
    <property type="entry name" value="TRANSCRIPTIONAL REPRESSOR MPRA"/>
    <property type="match status" value="1"/>
</dbReference>
<protein>
    <submittedName>
        <fullName evidence="2">MarR family winged helix-turn-helix transcriptional regulator</fullName>
    </submittedName>
</protein>
<dbReference type="EMBL" id="JBHSPH010000002">
    <property type="protein sequence ID" value="MFC5861998.1"/>
    <property type="molecule type" value="Genomic_DNA"/>
</dbReference>
<dbReference type="Pfam" id="PF12802">
    <property type="entry name" value="MarR_2"/>
    <property type="match status" value="1"/>
</dbReference>
<dbReference type="InterPro" id="IPR036390">
    <property type="entry name" value="WH_DNA-bd_sf"/>
</dbReference>
<dbReference type="PRINTS" id="PR00598">
    <property type="entry name" value="HTHMARR"/>
</dbReference>